<dbReference type="Proteomes" id="UP000237271">
    <property type="component" value="Unassembled WGS sequence"/>
</dbReference>
<reference evidence="4 5" key="1">
    <citation type="journal article" date="2017" name="Genome Biol. Evol.">
        <title>Phytophthora megakarya and P. palmivora, closely related causal agents of cacao black pod rot, underwent increases in genome sizes and gene numbers by different mechanisms.</title>
        <authorList>
            <person name="Ali S.S."/>
            <person name="Shao J."/>
            <person name="Lary D.J."/>
            <person name="Kronmiller B."/>
            <person name="Shen D."/>
            <person name="Strem M.D."/>
            <person name="Amoako-Attah I."/>
            <person name="Akrofi A.Y."/>
            <person name="Begoude B.A."/>
            <person name="Ten Hoopen G.M."/>
            <person name="Coulibaly K."/>
            <person name="Kebe B.I."/>
            <person name="Melnick R.L."/>
            <person name="Guiltinan M.J."/>
            <person name="Tyler B.M."/>
            <person name="Meinhardt L.W."/>
            <person name="Bailey B.A."/>
        </authorList>
    </citation>
    <scope>NUCLEOTIDE SEQUENCE [LARGE SCALE GENOMIC DNA]</scope>
    <source>
        <strain evidence="5">sbr112.9</strain>
    </source>
</reference>
<dbReference type="AlphaFoldDB" id="A0A2P4X110"/>
<comment type="caution">
    <text evidence="4">The sequence shown here is derived from an EMBL/GenBank/DDBJ whole genome shotgun (WGS) entry which is preliminary data.</text>
</comment>
<evidence type="ECO:0000313" key="5">
    <source>
        <dbReference type="Proteomes" id="UP000237271"/>
    </source>
</evidence>
<sequence length="165" mass="18767">MIHNLSGNIGGWTLRGIFSDLSDTKSQVTALLLLSNETTRHMASYSTEAQEFLTSVTNLVMRMSGASIPEVPEWFIPEHEIQREMRPFDCGSFGEVFRGKWRGLNVVIKCVSVNAPMDRRAFHREARIWHKAKHKHIVKFTALAIVVTPASLCVKRLLMEIWSTI</sequence>
<accession>A0A2P4X110</accession>
<proteinExistence type="predicted"/>
<keyword evidence="4" id="KW-0808">Transferase</keyword>
<protein>
    <submittedName>
        <fullName evidence="4">TKL protein kinase</fullName>
    </submittedName>
</protein>
<keyword evidence="4" id="KW-0418">Kinase</keyword>
<dbReference type="GO" id="GO:0005524">
    <property type="term" value="F:ATP binding"/>
    <property type="evidence" value="ECO:0007669"/>
    <property type="project" value="UniProtKB-KW"/>
</dbReference>
<dbReference type="InterPro" id="IPR011009">
    <property type="entry name" value="Kinase-like_dom_sf"/>
</dbReference>
<evidence type="ECO:0000313" key="4">
    <source>
        <dbReference type="EMBL" id="POM59238.1"/>
    </source>
</evidence>
<gene>
    <name evidence="4" type="ORF">PHPALM_32063</name>
</gene>
<dbReference type="InterPro" id="IPR050198">
    <property type="entry name" value="Non-receptor_tyrosine_kinases"/>
</dbReference>
<keyword evidence="1" id="KW-0547">Nucleotide-binding</keyword>
<dbReference type="OrthoDB" id="4062651at2759"/>
<organism evidence="4 5">
    <name type="scientific">Phytophthora palmivora</name>
    <dbReference type="NCBI Taxonomy" id="4796"/>
    <lineage>
        <taxon>Eukaryota</taxon>
        <taxon>Sar</taxon>
        <taxon>Stramenopiles</taxon>
        <taxon>Oomycota</taxon>
        <taxon>Peronosporomycetes</taxon>
        <taxon>Peronosporales</taxon>
        <taxon>Peronosporaceae</taxon>
        <taxon>Phytophthora</taxon>
    </lineage>
</organism>
<dbReference type="GO" id="GO:0004672">
    <property type="term" value="F:protein kinase activity"/>
    <property type="evidence" value="ECO:0007669"/>
    <property type="project" value="InterPro"/>
</dbReference>
<dbReference type="EMBL" id="NCKW01017270">
    <property type="protein sequence ID" value="POM59238.1"/>
    <property type="molecule type" value="Genomic_DNA"/>
</dbReference>
<feature type="domain" description="Serine-threonine/tyrosine-protein kinase catalytic" evidence="3">
    <location>
        <begin position="89"/>
        <end position="146"/>
    </location>
</feature>
<evidence type="ECO:0000259" key="3">
    <source>
        <dbReference type="Pfam" id="PF07714"/>
    </source>
</evidence>
<name>A0A2P4X110_9STRA</name>
<dbReference type="InterPro" id="IPR001245">
    <property type="entry name" value="Ser-Thr/Tyr_kinase_cat_dom"/>
</dbReference>
<evidence type="ECO:0000256" key="1">
    <source>
        <dbReference type="ARBA" id="ARBA00022741"/>
    </source>
</evidence>
<dbReference type="PANTHER" id="PTHR24418">
    <property type="entry name" value="TYROSINE-PROTEIN KINASE"/>
    <property type="match status" value="1"/>
</dbReference>
<keyword evidence="5" id="KW-1185">Reference proteome</keyword>
<dbReference type="Gene3D" id="3.30.200.20">
    <property type="entry name" value="Phosphorylase Kinase, domain 1"/>
    <property type="match status" value="1"/>
</dbReference>
<keyword evidence="2" id="KW-0067">ATP-binding</keyword>
<dbReference type="SUPFAM" id="SSF56112">
    <property type="entry name" value="Protein kinase-like (PK-like)"/>
    <property type="match status" value="1"/>
</dbReference>
<dbReference type="Pfam" id="PF07714">
    <property type="entry name" value="PK_Tyr_Ser-Thr"/>
    <property type="match status" value="1"/>
</dbReference>
<evidence type="ECO:0000256" key="2">
    <source>
        <dbReference type="ARBA" id="ARBA00022840"/>
    </source>
</evidence>